<evidence type="ECO:0000256" key="3">
    <source>
        <dbReference type="SAM" id="Phobius"/>
    </source>
</evidence>
<proteinExistence type="inferred from homology"/>
<protein>
    <recommendedName>
        <fullName evidence="2">Biotin transporter</fullName>
    </recommendedName>
</protein>
<dbReference type="PANTHER" id="PTHR34295">
    <property type="entry name" value="BIOTIN TRANSPORTER BIOY"/>
    <property type="match status" value="1"/>
</dbReference>
<feature type="transmembrane region" description="Helical" evidence="3">
    <location>
        <begin position="153"/>
        <end position="174"/>
    </location>
</feature>
<comment type="subcellular location">
    <subcellularLocation>
        <location evidence="2">Cell membrane</location>
        <topology evidence="2">Multi-pass membrane protein</topology>
    </subcellularLocation>
</comment>
<keyword evidence="5" id="KW-1185">Reference proteome</keyword>
<dbReference type="Gene3D" id="1.10.1760.20">
    <property type="match status" value="1"/>
</dbReference>
<keyword evidence="2" id="KW-1003">Cell membrane</keyword>
<dbReference type="PIRSF" id="PIRSF016661">
    <property type="entry name" value="BioY"/>
    <property type="match status" value="1"/>
</dbReference>
<dbReference type="GO" id="GO:0005886">
    <property type="term" value="C:plasma membrane"/>
    <property type="evidence" value="ECO:0007669"/>
    <property type="project" value="UniProtKB-SubCell"/>
</dbReference>
<name>A0A9X3FMR7_9LACT</name>
<comment type="similarity">
    <text evidence="1 2">Belongs to the BioY family.</text>
</comment>
<dbReference type="RefSeq" id="WP_268752018.1">
    <property type="nucleotide sequence ID" value="NZ_JAPRFQ010000001.1"/>
</dbReference>
<keyword evidence="2" id="KW-0813">Transport</keyword>
<evidence type="ECO:0000256" key="2">
    <source>
        <dbReference type="PIRNR" id="PIRNR016661"/>
    </source>
</evidence>
<comment type="caution">
    <text evidence="4">The sequence shown here is derived from an EMBL/GenBank/DDBJ whole genome shotgun (WGS) entry which is preliminary data.</text>
</comment>
<evidence type="ECO:0000313" key="4">
    <source>
        <dbReference type="EMBL" id="MCZ0725705.1"/>
    </source>
</evidence>
<dbReference type="PANTHER" id="PTHR34295:SF1">
    <property type="entry name" value="BIOTIN TRANSPORTER BIOY"/>
    <property type="match status" value="1"/>
</dbReference>
<organism evidence="4 5">
    <name type="scientific">Aerococcus kribbianus</name>
    <dbReference type="NCBI Taxonomy" id="2999064"/>
    <lineage>
        <taxon>Bacteria</taxon>
        <taxon>Bacillati</taxon>
        <taxon>Bacillota</taxon>
        <taxon>Bacilli</taxon>
        <taxon>Lactobacillales</taxon>
        <taxon>Aerococcaceae</taxon>
        <taxon>Aerococcus</taxon>
    </lineage>
</organism>
<dbReference type="InterPro" id="IPR003784">
    <property type="entry name" value="BioY"/>
</dbReference>
<keyword evidence="3" id="KW-0812">Transmembrane</keyword>
<dbReference type="AlphaFoldDB" id="A0A9X3FMR7"/>
<feature type="transmembrane region" description="Helical" evidence="3">
    <location>
        <begin position="31"/>
        <end position="47"/>
    </location>
</feature>
<feature type="transmembrane region" description="Helical" evidence="3">
    <location>
        <begin position="114"/>
        <end position="133"/>
    </location>
</feature>
<dbReference type="Pfam" id="PF02632">
    <property type="entry name" value="BioY"/>
    <property type="match status" value="1"/>
</dbReference>
<accession>A0A9X3FMR7</accession>
<evidence type="ECO:0000256" key="1">
    <source>
        <dbReference type="ARBA" id="ARBA00010692"/>
    </source>
</evidence>
<dbReference type="Proteomes" id="UP001146670">
    <property type="component" value="Unassembled WGS sequence"/>
</dbReference>
<sequence length="182" mass="19334">MSTRKLTLMALLLATLIVCSQLAIPLGPVPITMQTFAVLVIGLILPAKEAGLVTIVYLLAGLVGLPVFSQGSGGPASILSPSFGFIIGYIPAAYLCQHVKNYAVRSSWPGPQAWACLVASLIIYLFGVSYFIFASQFIMDAPVSIGRALSLTMLPFIPGDIIKAVMAITVSHALKPIIRKFV</sequence>
<reference evidence="4" key="1">
    <citation type="submission" date="2022-12" db="EMBL/GenBank/DDBJ databases">
        <title>Description and comparative metabolic analysis of Aerococcus sp. nov., isolated from the feces of a pig.</title>
        <authorList>
            <person name="Chang Y.-H."/>
        </authorList>
    </citation>
    <scope>NUCLEOTIDE SEQUENCE</scope>
    <source>
        <strain evidence="4">YH-aer222</strain>
    </source>
</reference>
<evidence type="ECO:0000313" key="5">
    <source>
        <dbReference type="Proteomes" id="UP001146670"/>
    </source>
</evidence>
<feature type="transmembrane region" description="Helical" evidence="3">
    <location>
        <begin position="75"/>
        <end position="94"/>
    </location>
</feature>
<keyword evidence="2 3" id="KW-0472">Membrane</keyword>
<gene>
    <name evidence="4" type="ORF">OW157_03855</name>
</gene>
<dbReference type="EMBL" id="JAPRFR010000001">
    <property type="protein sequence ID" value="MCZ0725705.1"/>
    <property type="molecule type" value="Genomic_DNA"/>
</dbReference>
<keyword evidence="3" id="KW-1133">Transmembrane helix</keyword>
<dbReference type="GO" id="GO:0015225">
    <property type="term" value="F:biotin transmembrane transporter activity"/>
    <property type="evidence" value="ECO:0007669"/>
    <property type="project" value="UniProtKB-UniRule"/>
</dbReference>